<dbReference type="SUPFAM" id="SSF54665">
    <property type="entry name" value="CO dehydrogenase molybdoprotein N-domain-like"/>
    <property type="match status" value="1"/>
</dbReference>
<dbReference type="Pfam" id="PF20256">
    <property type="entry name" value="MoCoBD_2"/>
    <property type="match status" value="2"/>
</dbReference>
<dbReference type="SMART" id="SM01008">
    <property type="entry name" value="Ald_Xan_dh_C"/>
    <property type="match status" value="1"/>
</dbReference>
<dbReference type="Gene3D" id="3.90.1170.50">
    <property type="entry name" value="Aldehyde oxidase/xanthine dehydrogenase, a/b hammerhead"/>
    <property type="match status" value="1"/>
</dbReference>
<dbReference type="InterPro" id="IPR008274">
    <property type="entry name" value="AldOxase/xan_DH_MoCoBD1"/>
</dbReference>
<dbReference type="InterPro" id="IPR036856">
    <property type="entry name" value="Ald_Oxase/Xan_DH_a/b_sf"/>
</dbReference>
<dbReference type="STRING" id="933944.AN215_05580"/>
<reference evidence="5 6" key="1">
    <citation type="journal article" date="2016" name="Front. Microbiol.">
        <title>Comparative Genomics Analysis of Streptomyces Species Reveals Their Adaptation to the Marine Environment and Their Diversity at the Genomic Level.</title>
        <authorList>
            <person name="Tian X."/>
            <person name="Zhang Z."/>
            <person name="Yang T."/>
            <person name="Chen M."/>
            <person name="Li J."/>
            <person name="Chen F."/>
            <person name="Yang J."/>
            <person name="Li W."/>
            <person name="Zhang B."/>
            <person name="Zhang Z."/>
            <person name="Wu J."/>
            <person name="Zhang C."/>
            <person name="Long L."/>
            <person name="Xiao J."/>
        </authorList>
    </citation>
    <scope>NUCLEOTIDE SEQUENCE [LARGE SCALE GENOMIC DNA]</scope>
    <source>
        <strain evidence="5 6">SCSIO 10390</strain>
    </source>
</reference>
<dbReference type="OrthoDB" id="8428274at2"/>
<dbReference type="InterPro" id="IPR037165">
    <property type="entry name" value="AldOxase/xan_DH_Mopterin-bd_sf"/>
</dbReference>
<keyword evidence="1" id="KW-0500">Molybdenum</keyword>
<dbReference type="InterPro" id="IPR046867">
    <property type="entry name" value="AldOxase/xan_DH_MoCoBD2"/>
</dbReference>
<dbReference type="InterPro" id="IPR000674">
    <property type="entry name" value="Ald_Oxase/Xan_DH_a/b"/>
</dbReference>
<evidence type="ECO:0000256" key="2">
    <source>
        <dbReference type="ARBA" id="ARBA00023002"/>
    </source>
</evidence>
<feature type="domain" description="Aldehyde oxidase/xanthine dehydrogenase a/b hammerhead" evidence="4">
    <location>
        <begin position="41"/>
        <end position="145"/>
    </location>
</feature>
<evidence type="ECO:0000313" key="5">
    <source>
        <dbReference type="EMBL" id="OEU91932.1"/>
    </source>
</evidence>
<dbReference type="SUPFAM" id="SSF56003">
    <property type="entry name" value="Molybdenum cofactor-binding domain"/>
    <property type="match status" value="1"/>
</dbReference>
<accession>A0A1E7JSQ9</accession>
<dbReference type="PANTHER" id="PTHR11908:SF132">
    <property type="entry name" value="ALDEHYDE OXIDASE 1-RELATED"/>
    <property type="match status" value="1"/>
</dbReference>
<dbReference type="EMBL" id="LJGT01000037">
    <property type="protein sequence ID" value="OEU91932.1"/>
    <property type="molecule type" value="Genomic_DNA"/>
</dbReference>
<protein>
    <submittedName>
        <fullName evidence="5">Xanthine dehydrogenase</fullName>
    </submittedName>
</protein>
<dbReference type="PATRIC" id="fig|933944.5.peg.1533"/>
<evidence type="ECO:0000313" key="6">
    <source>
        <dbReference type="Proteomes" id="UP000176087"/>
    </source>
</evidence>
<name>A0A1E7JSQ9_9ACTN</name>
<feature type="region of interest" description="Disordered" evidence="3">
    <location>
        <begin position="1"/>
        <end position="39"/>
    </location>
</feature>
<dbReference type="GO" id="GO:0005506">
    <property type="term" value="F:iron ion binding"/>
    <property type="evidence" value="ECO:0007669"/>
    <property type="project" value="InterPro"/>
</dbReference>
<evidence type="ECO:0000256" key="3">
    <source>
        <dbReference type="SAM" id="MobiDB-lite"/>
    </source>
</evidence>
<dbReference type="Pfam" id="PF02738">
    <property type="entry name" value="MoCoBD_1"/>
    <property type="match status" value="1"/>
</dbReference>
<dbReference type="PANTHER" id="PTHR11908">
    <property type="entry name" value="XANTHINE DEHYDROGENASE"/>
    <property type="match status" value="1"/>
</dbReference>
<evidence type="ECO:0000259" key="4">
    <source>
        <dbReference type="SMART" id="SM01008"/>
    </source>
</evidence>
<dbReference type="InterPro" id="IPR016208">
    <property type="entry name" value="Ald_Oxase/xanthine_DH-like"/>
</dbReference>
<dbReference type="Proteomes" id="UP000176087">
    <property type="component" value="Unassembled WGS sequence"/>
</dbReference>
<dbReference type="Pfam" id="PF01315">
    <property type="entry name" value="Ald_Xan_dh_C"/>
    <property type="match status" value="1"/>
</dbReference>
<proteinExistence type="predicted"/>
<sequence length="723" mass="76483">MSRTDDGGSAHATQPSEPLKPLDIRSVGTSPQRLDGPGKVTGTARYAWEHPLAAPLYVHPLQAAVARGRVVVMDTGQAEALDGVLAVLTPYNAPRLADTGDAELAVLQSEEVAFRGQFIGAVVAETAEVARHAAQLVAVEYEQLPHDTELSTGRSDLYRPEVVNPTYPTDTEDGDAEAAFAAAPVTVDVTYSTPMEHNNPMEPHTCVAVWEVPEAPGSQPRLTLYDSTQGAHQVRKTLAPLFELPPESVRVVSPHVGGGFGSKGMPHAHDVLAVMAAKVSGGRPAKLALTRQQMFSLAGHRTPTVQRLRLGADSSGRLTALCHDVIEQTSRIKEFAEQTGVASRMMYAAENRSTSHRLAALDIPVPSWMRAPGEAPGMFAAEAAMDELALACGIDPVELRVRNEPGTDPESGRPWSGRHLVQCLRTGAERFGWDRRTGPGTRREGDWLIGMGVASSTYPAYAFPGSVAEIERRADGGGGPGGYAVRIGAADLGTGTWTALTQIAADALDCPLGEVHLEIGDTDLPSGTVAGGSSGINSWGSTVVAAARAFREEHGAAPAPGARTRASMPSDPALRNYAAHSFGAQFAEVRVHTGTGEVRVPRMLGVFSTGRIINPRTARSQFIGGMVMGMSMALFEESVFDHGTGHVVNHDFAQYHVPTCADVLDIDAVWLDEPDLHANPMGAKGIGEIGIVGSPAAVVNAVHNATGIRVRDLPVTPDKLLRS</sequence>
<keyword evidence="6" id="KW-1185">Reference proteome</keyword>
<gene>
    <name evidence="5" type="ORF">AN215_05580</name>
</gene>
<dbReference type="RefSeq" id="WP_070009931.1">
    <property type="nucleotide sequence ID" value="NZ_LJGS01000038.1"/>
</dbReference>
<dbReference type="Gene3D" id="3.30.365.10">
    <property type="entry name" value="Aldehyde oxidase/xanthine dehydrogenase, molybdopterin binding domain"/>
    <property type="match status" value="4"/>
</dbReference>
<keyword evidence="2" id="KW-0560">Oxidoreductase</keyword>
<organism evidence="5 6">
    <name type="scientific">Streptomyces abyssalis</name>
    <dbReference type="NCBI Taxonomy" id="933944"/>
    <lineage>
        <taxon>Bacteria</taxon>
        <taxon>Bacillati</taxon>
        <taxon>Actinomycetota</taxon>
        <taxon>Actinomycetes</taxon>
        <taxon>Kitasatosporales</taxon>
        <taxon>Streptomycetaceae</taxon>
        <taxon>Streptomyces</taxon>
    </lineage>
</organism>
<comment type="caution">
    <text evidence="5">The sequence shown here is derived from an EMBL/GenBank/DDBJ whole genome shotgun (WGS) entry which is preliminary data.</text>
</comment>
<dbReference type="GO" id="GO:0016491">
    <property type="term" value="F:oxidoreductase activity"/>
    <property type="evidence" value="ECO:0007669"/>
    <property type="project" value="UniProtKB-KW"/>
</dbReference>
<evidence type="ECO:0000256" key="1">
    <source>
        <dbReference type="ARBA" id="ARBA00022505"/>
    </source>
</evidence>
<dbReference type="AlphaFoldDB" id="A0A1E7JSQ9"/>